<reference evidence="2" key="1">
    <citation type="journal article" date="2019" name="Mol. Ecol.">
        <title>Genome evolution and host-microbiome shifts correspond with intraspecific niche divergence within harmful algal bloom-forming Microcystis aeruginosa.</title>
        <authorList>
            <person name="Jackrel S.L."/>
            <person name="White J.D."/>
            <person name="Evans J.T."/>
            <person name="Buffin K."/>
            <person name="Hayden K."/>
            <person name="Sarnelle O."/>
            <person name="Denef V.J."/>
        </authorList>
    </citation>
    <scope>NUCLEOTIDE SEQUENCE</scope>
    <source>
        <strain evidence="2">G11-04</strain>
    </source>
</reference>
<evidence type="ECO:0000313" key="2">
    <source>
        <dbReference type="EMBL" id="NCS56810.1"/>
    </source>
</evidence>
<feature type="signal peptide" evidence="1">
    <location>
        <begin position="1"/>
        <end position="28"/>
    </location>
</feature>
<protein>
    <submittedName>
        <fullName evidence="2">PEP-CTERM sorting domain-containing protein</fullName>
    </submittedName>
</protein>
<proteinExistence type="predicted"/>
<accession>A0A966L4H7</accession>
<gene>
    <name evidence="2" type="ORF">GPJ16_07580</name>
</gene>
<dbReference type="InterPro" id="IPR013424">
    <property type="entry name" value="Ice-binding_C"/>
</dbReference>
<keyword evidence="1" id="KW-0732">Signal</keyword>
<evidence type="ECO:0000256" key="1">
    <source>
        <dbReference type="SAM" id="SignalP"/>
    </source>
</evidence>
<dbReference type="NCBIfam" id="TIGR02595">
    <property type="entry name" value="PEP_CTERM"/>
    <property type="match status" value="1"/>
</dbReference>
<sequence>MKNLPLLSIAILSATSGLIFGNARSASAALLWNWSYSAPGINANGTFTTENTPDSDGFYLMTAITETRNGQAIIGLQPTATSIPGNEPFVVDNLIRLGFPQLTKDGFGYQIADGSYVNPFFASFLPTPAYLEVFSAAPFIPGFENFGPEDSELEIGFSATLVPEPSSVLGLLVLTGLGMAMGKRSLKS</sequence>
<evidence type="ECO:0000313" key="3">
    <source>
        <dbReference type="Proteomes" id="UP000799330"/>
    </source>
</evidence>
<name>A0A966L4H7_MICAE</name>
<comment type="caution">
    <text evidence="2">The sequence shown here is derived from an EMBL/GenBank/DDBJ whole genome shotgun (WGS) entry which is preliminary data.</text>
</comment>
<dbReference type="Proteomes" id="UP000799330">
    <property type="component" value="Unassembled WGS sequence"/>
</dbReference>
<dbReference type="AlphaFoldDB" id="A0A966L4H7"/>
<dbReference type="EMBL" id="JAADAI010000074">
    <property type="protein sequence ID" value="NCS56810.1"/>
    <property type="molecule type" value="Genomic_DNA"/>
</dbReference>
<organism evidence="2 3">
    <name type="scientific">Microcystis aeruginosa G11-04</name>
    <dbReference type="NCBI Taxonomy" id="2685956"/>
    <lineage>
        <taxon>Bacteria</taxon>
        <taxon>Bacillati</taxon>
        <taxon>Cyanobacteriota</taxon>
        <taxon>Cyanophyceae</taxon>
        <taxon>Oscillatoriophycideae</taxon>
        <taxon>Chroococcales</taxon>
        <taxon>Microcystaceae</taxon>
        <taxon>Microcystis</taxon>
    </lineage>
</organism>
<feature type="chain" id="PRO_5037928125" evidence="1">
    <location>
        <begin position="29"/>
        <end position="188"/>
    </location>
</feature>